<dbReference type="SUPFAM" id="SSF55681">
    <property type="entry name" value="Class II aaRS and biotin synthetases"/>
    <property type="match status" value="1"/>
</dbReference>
<evidence type="ECO:0000256" key="8">
    <source>
        <dbReference type="ARBA" id="ARBA00022840"/>
    </source>
</evidence>
<dbReference type="PANTHER" id="PTHR11777">
    <property type="entry name" value="ALANYL-TRNA SYNTHETASE"/>
    <property type="match status" value="1"/>
</dbReference>
<dbReference type="GO" id="GO:0006419">
    <property type="term" value="P:alanyl-tRNA aminoacylation"/>
    <property type="evidence" value="ECO:0007669"/>
    <property type="project" value="InterPro"/>
</dbReference>
<dbReference type="GO" id="GO:0005524">
    <property type="term" value="F:ATP binding"/>
    <property type="evidence" value="ECO:0007669"/>
    <property type="project" value="UniProtKB-KW"/>
</dbReference>
<dbReference type="InterPro" id="IPR018163">
    <property type="entry name" value="Thr/Ala-tRNA-synth_IIc_edit"/>
</dbReference>
<dbReference type="Gene3D" id="3.30.980.10">
    <property type="entry name" value="Threonyl-trna Synthetase, Chain A, domain 2"/>
    <property type="match status" value="1"/>
</dbReference>
<dbReference type="InterPro" id="IPR009000">
    <property type="entry name" value="Transl_B-barrel_sf"/>
</dbReference>
<name>A0A382C576_9ZZZZ</name>
<dbReference type="InterPro" id="IPR018162">
    <property type="entry name" value="Ala-tRNA-ligase_IIc_anticod-bd"/>
</dbReference>
<proteinExistence type="inferred from homology"/>
<keyword evidence="5" id="KW-0820">tRNA-binding</keyword>
<evidence type="ECO:0000256" key="10">
    <source>
        <dbReference type="ARBA" id="ARBA00022917"/>
    </source>
</evidence>
<evidence type="ECO:0000256" key="7">
    <source>
        <dbReference type="ARBA" id="ARBA00022741"/>
    </source>
</evidence>
<dbReference type="InterPro" id="IPR045864">
    <property type="entry name" value="aa-tRNA-synth_II/BPL/LPL"/>
</dbReference>
<reference evidence="13" key="1">
    <citation type="submission" date="2018-05" db="EMBL/GenBank/DDBJ databases">
        <authorList>
            <person name="Lanie J.A."/>
            <person name="Ng W.-L."/>
            <person name="Kazmierczak K.M."/>
            <person name="Andrzejewski T.M."/>
            <person name="Davidsen T.M."/>
            <person name="Wayne K.J."/>
            <person name="Tettelin H."/>
            <person name="Glass J.I."/>
            <person name="Rusch D."/>
            <person name="Podicherti R."/>
            <person name="Tsui H.-C.T."/>
            <person name="Winkler M.E."/>
        </authorList>
    </citation>
    <scope>NUCLEOTIDE SEQUENCE</scope>
</reference>
<dbReference type="GO" id="GO:0000049">
    <property type="term" value="F:tRNA binding"/>
    <property type="evidence" value="ECO:0007669"/>
    <property type="project" value="UniProtKB-KW"/>
</dbReference>
<feature type="domain" description="Alanyl-transfer RNA synthetases family profile" evidence="12">
    <location>
        <begin position="2"/>
        <end position="587"/>
    </location>
</feature>
<dbReference type="PROSITE" id="PS50860">
    <property type="entry name" value="AA_TRNA_LIGASE_II_ALA"/>
    <property type="match status" value="1"/>
</dbReference>
<organism evidence="13">
    <name type="scientific">marine metagenome</name>
    <dbReference type="NCBI Taxonomy" id="408172"/>
    <lineage>
        <taxon>unclassified sequences</taxon>
        <taxon>metagenomes</taxon>
        <taxon>ecological metagenomes</taxon>
    </lineage>
</organism>
<dbReference type="InterPro" id="IPR018165">
    <property type="entry name" value="Ala-tRNA-synth_IIc_core"/>
</dbReference>
<evidence type="ECO:0000313" key="13">
    <source>
        <dbReference type="EMBL" id="SVB21248.1"/>
    </source>
</evidence>
<gene>
    <name evidence="13" type="ORF">METZ01_LOCUS174102</name>
</gene>
<sequence>MMTSDQIRETFLSFFEGKGHTRVPSAPVVPHDDPTLYFTNAGMNQFKDVFLGLGSRPYTRAVDTQKCIRVSGKHNDLEEVGISPWHHTFFEMLGNWSFGDYFKEEAIQWHWELVTEHYKMPKERLWATVYEGGEGVPADEEAEALWYQVTDLLPGRVVRLPAKDNFWEMGASGPCGPCSEIHYFLGDDLEAQTEALFRQDGPEFVEVGNLVFIQYNRDESGALHPLPAVHVDTGSGFERLCSLLQEKDNNYDTDVFRPLIEQIAEIAGSDPDGDSTRVPMRVIADHVRTLTFAIADGALPSNDGRGYVLRRILRRAARFGRQLDQHDPFIYKVVSTLAEQVGHVFPEARAKAAHVSQVIRAEEESFGKTLDRGLEIFERLAAKGDVSGADAFQLYDTFGFPLDLTELMSRERNLSVDTDGFSEALEQQRQRARAATRNRFQASEGIDDVVDGEHSRFIGYGQLETQTTVAHSESQDGQVRLVLEETPFYSESGGQVGDRGVLSGDGFRIRIETTLKGRGGIVHVGQLEDGALPASGAGVQATVDAGLRQSSARHHTATHLLHEALRQTLGDHVDQMGSLVDPDRLRF</sequence>
<dbReference type="GO" id="GO:0005737">
    <property type="term" value="C:cytoplasm"/>
    <property type="evidence" value="ECO:0007669"/>
    <property type="project" value="InterPro"/>
</dbReference>
<dbReference type="SUPFAM" id="SSF101353">
    <property type="entry name" value="Putative anticodon-binding domain of alanyl-tRNA synthetase (AlaRS)"/>
    <property type="match status" value="1"/>
</dbReference>
<dbReference type="InterPro" id="IPR050058">
    <property type="entry name" value="Ala-tRNA_ligase"/>
</dbReference>
<feature type="non-terminal residue" evidence="13">
    <location>
        <position position="587"/>
    </location>
</feature>
<comment type="similarity">
    <text evidence="2">Belongs to the class-II aminoacyl-tRNA synthetase family.</text>
</comment>
<dbReference type="GO" id="GO:0004813">
    <property type="term" value="F:alanine-tRNA ligase activity"/>
    <property type="evidence" value="ECO:0007669"/>
    <property type="project" value="UniProtKB-EC"/>
</dbReference>
<comment type="cofactor">
    <cofactor evidence="1">
        <name>Zn(2+)</name>
        <dbReference type="ChEBI" id="CHEBI:29105"/>
    </cofactor>
</comment>
<keyword evidence="6" id="KW-0436">Ligase</keyword>
<evidence type="ECO:0000256" key="11">
    <source>
        <dbReference type="ARBA" id="ARBA00023146"/>
    </source>
</evidence>
<keyword evidence="11" id="KW-0030">Aminoacyl-tRNA synthetase</keyword>
<evidence type="ECO:0000256" key="4">
    <source>
        <dbReference type="ARBA" id="ARBA00017959"/>
    </source>
</evidence>
<dbReference type="SUPFAM" id="SSF50447">
    <property type="entry name" value="Translation proteins"/>
    <property type="match status" value="1"/>
</dbReference>
<protein>
    <recommendedName>
        <fullName evidence="4">Alanine--tRNA ligase</fullName>
        <ecNumber evidence="3">6.1.1.7</ecNumber>
    </recommendedName>
</protein>
<keyword evidence="9" id="KW-0694">RNA-binding</keyword>
<dbReference type="InterPro" id="IPR018164">
    <property type="entry name" value="Ala-tRNA-synth_IIc_N"/>
</dbReference>
<dbReference type="FunFam" id="3.30.930.10:FF:000004">
    <property type="entry name" value="Alanine--tRNA ligase"/>
    <property type="match status" value="1"/>
</dbReference>
<dbReference type="PANTHER" id="PTHR11777:SF9">
    <property type="entry name" value="ALANINE--TRNA LIGASE, CYTOPLASMIC"/>
    <property type="match status" value="1"/>
</dbReference>
<dbReference type="HAMAP" id="MF_00036_B">
    <property type="entry name" value="Ala_tRNA_synth_B"/>
    <property type="match status" value="1"/>
</dbReference>
<evidence type="ECO:0000259" key="12">
    <source>
        <dbReference type="PROSITE" id="PS50860"/>
    </source>
</evidence>
<dbReference type="NCBIfam" id="TIGR00344">
    <property type="entry name" value="alaS"/>
    <property type="match status" value="1"/>
</dbReference>
<dbReference type="InterPro" id="IPR023033">
    <property type="entry name" value="Ala_tRNA_ligase_euk/bac"/>
</dbReference>
<dbReference type="EC" id="6.1.1.7" evidence="3"/>
<evidence type="ECO:0000256" key="1">
    <source>
        <dbReference type="ARBA" id="ARBA00001947"/>
    </source>
</evidence>
<keyword evidence="8" id="KW-0067">ATP-binding</keyword>
<dbReference type="PRINTS" id="PR00980">
    <property type="entry name" value="TRNASYNTHALA"/>
</dbReference>
<accession>A0A382C576</accession>
<dbReference type="InterPro" id="IPR002318">
    <property type="entry name" value="Ala-tRNA-lgiase_IIc"/>
</dbReference>
<keyword evidence="7" id="KW-0547">Nucleotide-binding</keyword>
<dbReference type="Gene3D" id="3.30.930.10">
    <property type="entry name" value="Bira Bifunctional Protein, Domain 2"/>
    <property type="match status" value="1"/>
</dbReference>
<dbReference type="Pfam" id="PF01411">
    <property type="entry name" value="tRNA-synt_2c"/>
    <property type="match status" value="1"/>
</dbReference>
<evidence type="ECO:0000256" key="9">
    <source>
        <dbReference type="ARBA" id="ARBA00022884"/>
    </source>
</evidence>
<keyword evidence="10" id="KW-0648">Protein biosynthesis</keyword>
<evidence type="ECO:0000256" key="3">
    <source>
        <dbReference type="ARBA" id="ARBA00013168"/>
    </source>
</evidence>
<dbReference type="Gene3D" id="2.40.30.130">
    <property type="match status" value="1"/>
</dbReference>
<dbReference type="SUPFAM" id="SSF55186">
    <property type="entry name" value="ThrRS/AlaRS common domain"/>
    <property type="match status" value="1"/>
</dbReference>
<dbReference type="GO" id="GO:0002161">
    <property type="term" value="F:aminoacyl-tRNA deacylase activity"/>
    <property type="evidence" value="ECO:0007669"/>
    <property type="project" value="TreeGrafter"/>
</dbReference>
<dbReference type="EMBL" id="UINC01032876">
    <property type="protein sequence ID" value="SVB21248.1"/>
    <property type="molecule type" value="Genomic_DNA"/>
</dbReference>
<dbReference type="AlphaFoldDB" id="A0A382C576"/>
<evidence type="ECO:0000256" key="2">
    <source>
        <dbReference type="ARBA" id="ARBA00008226"/>
    </source>
</evidence>
<evidence type="ECO:0000256" key="6">
    <source>
        <dbReference type="ARBA" id="ARBA00022598"/>
    </source>
</evidence>
<dbReference type="CDD" id="cd00673">
    <property type="entry name" value="AlaRS_core"/>
    <property type="match status" value="1"/>
</dbReference>
<evidence type="ECO:0000256" key="5">
    <source>
        <dbReference type="ARBA" id="ARBA00022555"/>
    </source>
</evidence>